<feature type="transmembrane region" description="Helical" evidence="1">
    <location>
        <begin position="55"/>
        <end position="75"/>
    </location>
</feature>
<accession>I3VT88</accession>
<dbReference type="KEGG" id="tsh:Tsac_0709"/>
<evidence type="ECO:0000256" key="1">
    <source>
        <dbReference type="SAM" id="Phobius"/>
    </source>
</evidence>
<feature type="transmembrane region" description="Helical" evidence="1">
    <location>
        <begin position="96"/>
        <end position="116"/>
    </location>
</feature>
<keyword evidence="3" id="KW-1185">Reference proteome</keyword>
<dbReference type="EMBL" id="CP003184">
    <property type="protein sequence ID" value="AFK85733.1"/>
    <property type="molecule type" value="Genomic_DNA"/>
</dbReference>
<sequence length="173" mass="20945">MKRRYVIIIYVLFFNIIVLCSSTVLINNFINAFEKAYMRLFIYHTIMLPQYHDVLFTRSLIIYLAGAFHVIILFYSLDKIFGKKYLADKIYKKGRIYFISNVIIMSFFFLYVNSFIDAFGEIYKKFNIYHTITIQYYHNIIFYRIFVIYLIGILHVLLILYIFKYIDRGESVQ</sequence>
<proteinExistence type="predicted"/>
<keyword evidence="1" id="KW-0472">Membrane</keyword>
<keyword evidence="1" id="KW-1133">Transmembrane helix</keyword>
<dbReference type="AlphaFoldDB" id="I3VT88"/>
<feature type="transmembrane region" description="Helical" evidence="1">
    <location>
        <begin position="7"/>
        <end position="30"/>
    </location>
</feature>
<name>I3VT88_THESW</name>
<dbReference type="PATRIC" id="fig|1094508.3.peg.717"/>
<evidence type="ECO:0000313" key="3">
    <source>
        <dbReference type="Proteomes" id="UP000006178"/>
    </source>
</evidence>
<dbReference type="BioCyc" id="TSAC1094508:GLMA-720-MONOMER"/>
<reference evidence="2 3" key="1">
    <citation type="journal article" date="2014" name="Appl. Environ. Microbiol.">
        <title>Profile of Secreted Hydrolases, Associated Proteins, and SlpA in Thermoanaerobacterium saccharolyticum during the Degradation of Hemicellulose.</title>
        <authorList>
            <person name="Currie D.H."/>
            <person name="Guss A.M."/>
            <person name="Herring C.D."/>
            <person name="Giannone R.J."/>
            <person name="Johnson C.M."/>
            <person name="Lankford P.K."/>
            <person name="Brown S.D."/>
            <person name="Hettich R.L."/>
            <person name="Lynd L.R."/>
        </authorList>
    </citation>
    <scope>NUCLEOTIDE SEQUENCE [LARGE SCALE GENOMIC DNA]</scope>
    <source>
        <strain evidence="3">DSM 8691 / JW/SL-YS485</strain>
    </source>
</reference>
<dbReference type="Proteomes" id="UP000006178">
    <property type="component" value="Chromosome"/>
</dbReference>
<organism evidence="2 3">
    <name type="scientific">Thermoanaerobacterium saccharolyticum (strain DSM 8691 / JW/SL-YS485)</name>
    <dbReference type="NCBI Taxonomy" id="1094508"/>
    <lineage>
        <taxon>Bacteria</taxon>
        <taxon>Bacillati</taxon>
        <taxon>Bacillota</taxon>
        <taxon>Clostridia</taxon>
        <taxon>Thermoanaerobacterales</taxon>
        <taxon>Thermoanaerobacteraceae</taxon>
        <taxon>Thermoanaerobacterium</taxon>
    </lineage>
</organism>
<gene>
    <name evidence="2" type="ordered locus">Tsac_0709</name>
</gene>
<evidence type="ECO:0000313" key="2">
    <source>
        <dbReference type="EMBL" id="AFK85733.1"/>
    </source>
</evidence>
<protein>
    <submittedName>
        <fullName evidence="2">Uncharacterized protein</fullName>
    </submittedName>
</protein>
<keyword evidence="1" id="KW-0812">Transmembrane</keyword>
<feature type="transmembrane region" description="Helical" evidence="1">
    <location>
        <begin position="136"/>
        <end position="163"/>
    </location>
</feature>